<evidence type="ECO:0000259" key="2">
    <source>
        <dbReference type="Pfam" id="PF12390"/>
    </source>
</evidence>
<gene>
    <name evidence="3" type="ORF">D9R14_20895</name>
</gene>
<dbReference type="EMBL" id="RCTF01000023">
    <property type="protein sequence ID" value="RLP73294.1"/>
    <property type="molecule type" value="Genomic_DNA"/>
</dbReference>
<feature type="region of interest" description="Disordered" evidence="1">
    <location>
        <begin position="1"/>
        <end position="33"/>
    </location>
</feature>
<protein>
    <recommendedName>
        <fullName evidence="2">L-seryl-tRNA selenium transferase N-terminal domain-containing protein</fullName>
    </recommendedName>
</protein>
<dbReference type="Pfam" id="PF12390">
    <property type="entry name" value="Se-cys_synth_N"/>
    <property type="match status" value="1"/>
</dbReference>
<dbReference type="InterPro" id="IPR025862">
    <property type="entry name" value="SelA_trans_N_dom"/>
</dbReference>
<dbReference type="RefSeq" id="WP_210210891.1">
    <property type="nucleotide sequence ID" value="NZ_RCTF01000023.1"/>
</dbReference>
<comment type="caution">
    <text evidence="3">The sequence shown here is derived from an EMBL/GenBank/DDBJ whole genome shotgun (WGS) entry which is preliminary data.</text>
</comment>
<evidence type="ECO:0000313" key="4">
    <source>
        <dbReference type="Proteomes" id="UP000269692"/>
    </source>
</evidence>
<proteinExistence type="predicted"/>
<accession>A0A3L6ZZQ7</accession>
<dbReference type="AlphaFoldDB" id="A0A3L6ZZQ7"/>
<keyword evidence="4" id="KW-1185">Reference proteome</keyword>
<reference evidence="3 4" key="1">
    <citation type="submission" date="2018-10" db="EMBL/GenBank/DDBJ databases">
        <title>Xanthobacter tagetidis genome sequencing and assembly.</title>
        <authorList>
            <person name="Maclea K.S."/>
            <person name="Goen A.E."/>
            <person name="Fatima S.A."/>
        </authorList>
    </citation>
    <scope>NUCLEOTIDE SEQUENCE [LARGE SCALE GENOMIC DNA]</scope>
    <source>
        <strain evidence="3 4">ATCC 700314</strain>
    </source>
</reference>
<feature type="non-terminal residue" evidence="3">
    <location>
        <position position="64"/>
    </location>
</feature>
<name>A0A3L6ZZQ7_9HYPH</name>
<sequence>MSEPSFAGVRAQDAGDAPSGAAAPESRRLPSVDAVLKTDAARAARDRHGRAAATAAVRTVLDGA</sequence>
<feature type="domain" description="L-seryl-tRNA selenium transferase N-terminal" evidence="2">
    <location>
        <begin position="27"/>
        <end position="62"/>
    </location>
</feature>
<organism evidence="3 4">
    <name type="scientific">Xanthobacter tagetidis</name>
    <dbReference type="NCBI Taxonomy" id="60216"/>
    <lineage>
        <taxon>Bacteria</taxon>
        <taxon>Pseudomonadati</taxon>
        <taxon>Pseudomonadota</taxon>
        <taxon>Alphaproteobacteria</taxon>
        <taxon>Hyphomicrobiales</taxon>
        <taxon>Xanthobacteraceae</taxon>
        <taxon>Xanthobacter</taxon>
    </lineage>
</organism>
<evidence type="ECO:0000313" key="3">
    <source>
        <dbReference type="EMBL" id="RLP73294.1"/>
    </source>
</evidence>
<evidence type="ECO:0000256" key="1">
    <source>
        <dbReference type="SAM" id="MobiDB-lite"/>
    </source>
</evidence>
<feature type="compositionally biased region" description="Low complexity" evidence="1">
    <location>
        <begin position="11"/>
        <end position="24"/>
    </location>
</feature>
<dbReference type="Proteomes" id="UP000269692">
    <property type="component" value="Unassembled WGS sequence"/>
</dbReference>